<dbReference type="GO" id="GO:0009306">
    <property type="term" value="P:protein secretion"/>
    <property type="evidence" value="ECO:0007669"/>
    <property type="project" value="InterPro"/>
</dbReference>
<dbReference type="Proteomes" id="UP000295805">
    <property type="component" value="Unassembled WGS sequence"/>
</dbReference>
<feature type="region of interest" description="Disordered" evidence="1">
    <location>
        <begin position="102"/>
        <end position="131"/>
    </location>
</feature>
<dbReference type="RefSeq" id="WP_007628886.1">
    <property type="nucleotide sequence ID" value="NZ_CP143053.1"/>
</dbReference>
<dbReference type="AlphaFoldDB" id="A0A4V2W7K1"/>
<reference evidence="2 3" key="1">
    <citation type="submission" date="2019-03" db="EMBL/GenBank/DDBJ databases">
        <title>Root nodule microbial communities of legume samples collected from USA, Mexico and Botswana.</title>
        <authorList>
            <person name="Hirsch A."/>
        </authorList>
    </citation>
    <scope>NUCLEOTIDE SEQUENCE [LARGE SCALE GENOMIC DNA]</scope>
    <source>
        <strain evidence="2 3">55</strain>
    </source>
</reference>
<accession>A0A4V2W7K1</accession>
<protein>
    <submittedName>
        <fullName evidence="2">Excreted virulence factor EspC (Type VII ESX diderm)</fullName>
    </submittedName>
</protein>
<organism evidence="2 3">
    <name type="scientific">Dietzia cinnamea</name>
    <dbReference type="NCBI Taxonomy" id="321318"/>
    <lineage>
        <taxon>Bacteria</taxon>
        <taxon>Bacillati</taxon>
        <taxon>Actinomycetota</taxon>
        <taxon>Actinomycetes</taxon>
        <taxon>Mycobacteriales</taxon>
        <taxon>Dietziaceae</taxon>
        <taxon>Dietzia</taxon>
    </lineage>
</organism>
<comment type="caution">
    <text evidence="2">The sequence shown here is derived from an EMBL/GenBank/DDBJ whole genome shotgun (WGS) entry which is preliminary data.</text>
</comment>
<dbReference type="EMBL" id="SMCX01000031">
    <property type="protein sequence ID" value="TCW20581.1"/>
    <property type="molecule type" value="Genomic_DNA"/>
</dbReference>
<dbReference type="GeneID" id="89529895"/>
<proteinExistence type="predicted"/>
<dbReference type="Pfam" id="PF10824">
    <property type="entry name" value="T7SS_ESX_EspC"/>
    <property type="match status" value="1"/>
</dbReference>
<dbReference type="InterPro" id="IPR022536">
    <property type="entry name" value="EspC"/>
</dbReference>
<sequence>MADGAIDVDVDGLRELGTGLTTLADTLGSALEAVDAVPIDAVAPVVGPVGADFMSALLAATARHREVLAGLTRVTDAAGDLVLQTGRLFEESDAAGAAAIGAAGTGGAGAASAAGSAGAGSAGPDMTERRV</sequence>
<evidence type="ECO:0000313" key="3">
    <source>
        <dbReference type="Proteomes" id="UP000295805"/>
    </source>
</evidence>
<evidence type="ECO:0000256" key="1">
    <source>
        <dbReference type="SAM" id="MobiDB-lite"/>
    </source>
</evidence>
<name>A0A4V2W7K1_9ACTN</name>
<gene>
    <name evidence="2" type="ORF">EDD19_13129</name>
</gene>
<evidence type="ECO:0000313" key="2">
    <source>
        <dbReference type="EMBL" id="TCW20581.1"/>
    </source>
</evidence>